<reference evidence="5" key="2">
    <citation type="submission" date="2023-03" db="EMBL/GenBank/DDBJ databases">
        <authorList>
            <consortium name="Wellcome Sanger Institute Data Sharing"/>
        </authorList>
    </citation>
    <scope>NUCLEOTIDE SEQUENCE [LARGE SCALE GENOMIC DNA]</scope>
</reference>
<dbReference type="Gene3D" id="1.20.1280.50">
    <property type="match status" value="1"/>
</dbReference>
<dbReference type="GeneID" id="113029780"/>
<name>A0A3P8QZC0_ASTCA</name>
<protein>
    <recommendedName>
        <fullName evidence="3">F-box domain-containing protein</fullName>
    </recommendedName>
</protein>
<feature type="region of interest" description="Disordered" evidence="1">
    <location>
        <begin position="1"/>
        <end position="28"/>
    </location>
</feature>
<dbReference type="InterPro" id="IPR036047">
    <property type="entry name" value="F-box-like_dom_sf"/>
</dbReference>
<dbReference type="Ensembl" id="ENSACLT00000035831.2">
    <property type="protein sequence ID" value="ENSACLP00000035005.1"/>
    <property type="gene ID" value="ENSACLG00000023714.2"/>
</dbReference>
<dbReference type="InterPro" id="IPR001810">
    <property type="entry name" value="F-box_dom"/>
</dbReference>
<reference evidence="4 5" key="1">
    <citation type="submission" date="2018-05" db="EMBL/GenBank/DDBJ databases">
        <authorList>
            <person name="Datahose"/>
        </authorList>
    </citation>
    <scope>NUCLEOTIDE SEQUENCE</scope>
</reference>
<keyword evidence="5" id="KW-1185">Reference proteome</keyword>
<keyword evidence="2" id="KW-0812">Transmembrane</keyword>
<dbReference type="PROSITE" id="PS50181">
    <property type="entry name" value="FBOX"/>
    <property type="match status" value="1"/>
</dbReference>
<dbReference type="AlphaFoldDB" id="A0A3P8QZC0"/>
<reference evidence="4" key="4">
    <citation type="submission" date="2025-09" db="UniProtKB">
        <authorList>
            <consortium name="Ensembl"/>
        </authorList>
    </citation>
    <scope>IDENTIFICATION</scope>
</reference>
<evidence type="ECO:0000256" key="2">
    <source>
        <dbReference type="SAM" id="Phobius"/>
    </source>
</evidence>
<dbReference type="SUPFAM" id="SSF81383">
    <property type="entry name" value="F-box domain"/>
    <property type="match status" value="1"/>
</dbReference>
<feature type="transmembrane region" description="Helical" evidence="2">
    <location>
        <begin position="437"/>
        <end position="455"/>
    </location>
</feature>
<dbReference type="STRING" id="8154.ENSACLP00000035005"/>
<dbReference type="RefSeq" id="XP_026036573.1">
    <property type="nucleotide sequence ID" value="XM_026180788.1"/>
</dbReference>
<proteinExistence type="predicted"/>
<dbReference type="CDD" id="cd22093">
    <property type="entry name" value="F-box_FBXO15"/>
    <property type="match status" value="1"/>
</dbReference>
<gene>
    <name evidence="4" type="primary">FBXO15</name>
</gene>
<dbReference type="OMA" id="YIMEHID"/>
<organism evidence="4 5">
    <name type="scientific">Astatotilapia calliptera</name>
    <name type="common">Eastern happy</name>
    <name type="synonym">Chromis callipterus</name>
    <dbReference type="NCBI Taxonomy" id="8154"/>
    <lineage>
        <taxon>Eukaryota</taxon>
        <taxon>Metazoa</taxon>
        <taxon>Chordata</taxon>
        <taxon>Craniata</taxon>
        <taxon>Vertebrata</taxon>
        <taxon>Euteleostomi</taxon>
        <taxon>Actinopterygii</taxon>
        <taxon>Neopterygii</taxon>
        <taxon>Teleostei</taxon>
        <taxon>Neoteleostei</taxon>
        <taxon>Acanthomorphata</taxon>
        <taxon>Ovalentaria</taxon>
        <taxon>Cichlomorphae</taxon>
        <taxon>Cichliformes</taxon>
        <taxon>Cichlidae</taxon>
        <taxon>African cichlids</taxon>
        <taxon>Pseudocrenilabrinae</taxon>
        <taxon>Haplochromini</taxon>
        <taxon>Astatotilapia</taxon>
    </lineage>
</organism>
<evidence type="ECO:0000313" key="5">
    <source>
        <dbReference type="Proteomes" id="UP000265100"/>
    </source>
</evidence>
<dbReference type="PANTHER" id="PTHR46731">
    <property type="entry name" value="F-BOX ONLY PROTEIN 15"/>
    <property type="match status" value="1"/>
</dbReference>
<keyword evidence="2" id="KW-1133">Transmembrane helix</keyword>
<dbReference type="PANTHER" id="PTHR46731:SF1">
    <property type="entry name" value="F-BOX ONLY PROTEIN 15"/>
    <property type="match status" value="1"/>
</dbReference>
<accession>A0A3P8QZC0</accession>
<dbReference type="RefSeq" id="XP_026036574.1">
    <property type="nucleotide sequence ID" value="XM_026180789.1"/>
</dbReference>
<dbReference type="Proteomes" id="UP000265100">
    <property type="component" value="Chromosome 9"/>
</dbReference>
<dbReference type="Pfam" id="PF12937">
    <property type="entry name" value="F-box-like"/>
    <property type="match status" value="1"/>
</dbReference>
<dbReference type="GeneTree" id="ENSGT00390000017498"/>
<keyword evidence="2" id="KW-0472">Membrane</keyword>
<evidence type="ECO:0000313" key="4">
    <source>
        <dbReference type="Ensembl" id="ENSACLP00000035005.1"/>
    </source>
</evidence>
<sequence>MAASKAVVPGRALRTSKRTDKSSPASTQSFMERLPSEILIKILSYLDASTLCCINHINKIFYQLANSNALWRKLYIADFSKNKKCMDKSLLRMATMEVQDRPEGYYKRLYFKTVAECDMIKWTRRLGLISIHTGLPSQTEWVLRNLNVTWELTVMDKSGRKSTLEQSRSQFTETSVTLCWSGGDRLPDYQQISTLQLYGVRRLACVSPKSPVCRSLMEKLDMQTLTKNMQVIGQDRLVQLKLLQPGIIIGVWRDQCSVAFIMFTLHFHKLVERSTQGSSVCSYVEPVVQPPFCDIDPEYGLHGYQLHIVLHNTVCELMSGSFSQLFCRRTQISDGLIQLTVISSTNLSQHTSLSGDITLPWCCEALQGTVENCCIMSLTLLDEFRKPFKCVTSPVSAELERTSVCYDYDGEHYLIHYQDSDIQVKMRLVKMNEQKQFILISLVVYVSVCYVNKYFSRDY</sequence>
<feature type="domain" description="F-box" evidence="3">
    <location>
        <begin position="28"/>
        <end position="74"/>
    </location>
</feature>
<dbReference type="OrthoDB" id="3219396at2759"/>
<dbReference type="GO" id="GO:0019005">
    <property type="term" value="C:SCF ubiquitin ligase complex"/>
    <property type="evidence" value="ECO:0007669"/>
    <property type="project" value="TreeGrafter"/>
</dbReference>
<evidence type="ECO:0000256" key="1">
    <source>
        <dbReference type="SAM" id="MobiDB-lite"/>
    </source>
</evidence>
<evidence type="ECO:0000259" key="3">
    <source>
        <dbReference type="PROSITE" id="PS50181"/>
    </source>
</evidence>
<reference evidence="4" key="3">
    <citation type="submission" date="2025-08" db="UniProtKB">
        <authorList>
            <consortium name="Ensembl"/>
        </authorList>
    </citation>
    <scope>IDENTIFICATION</scope>
</reference>
<dbReference type="SMART" id="SM00256">
    <property type="entry name" value="FBOX"/>
    <property type="match status" value="1"/>
</dbReference>
<dbReference type="Bgee" id="ENSACLG00000023714">
    <property type="expression patterns" value="Expressed in testis and 2 other cell types or tissues"/>
</dbReference>